<proteinExistence type="predicted"/>
<evidence type="ECO:0008006" key="3">
    <source>
        <dbReference type="Google" id="ProtNLM"/>
    </source>
</evidence>
<sequence>MDAGYDYDPIYEQVHRMGQQSIIAYNKKNEREPIGFDKHFAPTCFREHSYRYDSFDAKYETLKYTSPKECSECPLATEGICQKVYKVKITTDLRRYTAPARGSKAWKKSIQTSFRCGACQWVS</sequence>
<dbReference type="Proteomes" id="UP001519345">
    <property type="component" value="Unassembled WGS sequence"/>
</dbReference>
<name>A0ABS4IJ56_9BACI</name>
<gene>
    <name evidence="1" type="ORF">J2Z83_003124</name>
</gene>
<evidence type="ECO:0000313" key="1">
    <source>
        <dbReference type="EMBL" id="MBP1970987.1"/>
    </source>
</evidence>
<keyword evidence="2" id="KW-1185">Reference proteome</keyword>
<dbReference type="EMBL" id="JAGGKX010000019">
    <property type="protein sequence ID" value="MBP1970987.1"/>
    <property type="molecule type" value="Genomic_DNA"/>
</dbReference>
<organism evidence="1 2">
    <name type="scientific">Virgibacillus natechei</name>
    <dbReference type="NCBI Taxonomy" id="1216297"/>
    <lineage>
        <taxon>Bacteria</taxon>
        <taxon>Bacillati</taxon>
        <taxon>Bacillota</taxon>
        <taxon>Bacilli</taxon>
        <taxon>Bacillales</taxon>
        <taxon>Bacillaceae</taxon>
        <taxon>Virgibacillus</taxon>
    </lineage>
</organism>
<comment type="caution">
    <text evidence="1">The sequence shown here is derived from an EMBL/GenBank/DDBJ whole genome shotgun (WGS) entry which is preliminary data.</text>
</comment>
<accession>A0ABS4IJ56</accession>
<protein>
    <recommendedName>
        <fullName evidence="3">Transposase</fullName>
    </recommendedName>
</protein>
<reference evidence="1 2" key="1">
    <citation type="submission" date="2021-03" db="EMBL/GenBank/DDBJ databases">
        <title>Genomic Encyclopedia of Type Strains, Phase IV (KMG-IV): sequencing the most valuable type-strain genomes for metagenomic binning, comparative biology and taxonomic classification.</title>
        <authorList>
            <person name="Goeker M."/>
        </authorList>
    </citation>
    <scope>NUCLEOTIDE SEQUENCE [LARGE SCALE GENOMIC DNA]</scope>
    <source>
        <strain evidence="1 2">DSM 25609</strain>
    </source>
</reference>
<evidence type="ECO:0000313" key="2">
    <source>
        <dbReference type="Proteomes" id="UP001519345"/>
    </source>
</evidence>